<evidence type="ECO:0000256" key="2">
    <source>
        <dbReference type="ARBA" id="ARBA00001946"/>
    </source>
</evidence>
<dbReference type="InterPro" id="IPR020561">
    <property type="entry name" value="PRibGlycinamid_synth_ATP-grasp"/>
</dbReference>
<accession>A0ABS5RRR9</accession>
<organism evidence="15 16">
    <name type="scientific">Tianweitania aestuarii</name>
    <dbReference type="NCBI Taxonomy" id="2814886"/>
    <lineage>
        <taxon>Bacteria</taxon>
        <taxon>Pseudomonadati</taxon>
        <taxon>Pseudomonadota</taxon>
        <taxon>Alphaproteobacteria</taxon>
        <taxon>Hyphomicrobiales</taxon>
        <taxon>Phyllobacteriaceae</taxon>
        <taxon>Tianweitania</taxon>
    </lineage>
</organism>
<comment type="cofactor">
    <cofactor evidence="1">
        <name>Mn(2+)</name>
        <dbReference type="ChEBI" id="CHEBI:29035"/>
    </cofactor>
</comment>
<evidence type="ECO:0000256" key="6">
    <source>
        <dbReference type="ARBA" id="ARBA00022741"/>
    </source>
</evidence>
<dbReference type="SMART" id="SM01210">
    <property type="entry name" value="GARS_C"/>
    <property type="match status" value="1"/>
</dbReference>
<keyword evidence="7 12" id="KW-0658">Purine biosynthesis</keyword>
<evidence type="ECO:0000313" key="16">
    <source>
        <dbReference type="Proteomes" id="UP001297272"/>
    </source>
</evidence>
<keyword evidence="6 13" id="KW-0547">Nucleotide-binding</keyword>
<dbReference type="RefSeq" id="WP_213983361.1">
    <property type="nucleotide sequence ID" value="NZ_JAFMNX010000001.1"/>
</dbReference>
<evidence type="ECO:0000256" key="5">
    <source>
        <dbReference type="ARBA" id="ARBA00022598"/>
    </source>
</evidence>
<gene>
    <name evidence="12 15" type="primary">purD</name>
    <name evidence="15" type="ORF">JYU29_03525</name>
</gene>
<dbReference type="NCBIfam" id="TIGR00877">
    <property type="entry name" value="purD"/>
    <property type="match status" value="1"/>
</dbReference>
<dbReference type="Proteomes" id="UP001297272">
    <property type="component" value="Unassembled WGS sequence"/>
</dbReference>
<dbReference type="Pfam" id="PF01071">
    <property type="entry name" value="GARS_A"/>
    <property type="match status" value="1"/>
</dbReference>
<feature type="domain" description="ATP-grasp" evidence="14">
    <location>
        <begin position="107"/>
        <end position="312"/>
    </location>
</feature>
<dbReference type="SUPFAM" id="SSF56059">
    <property type="entry name" value="Glutathione synthetase ATP-binding domain-like"/>
    <property type="match status" value="1"/>
</dbReference>
<evidence type="ECO:0000313" key="15">
    <source>
        <dbReference type="EMBL" id="MBS9719754.1"/>
    </source>
</evidence>
<dbReference type="SUPFAM" id="SSF51246">
    <property type="entry name" value="Rudiment single hybrid motif"/>
    <property type="match status" value="1"/>
</dbReference>
<dbReference type="Gene3D" id="3.90.600.10">
    <property type="entry name" value="Phosphoribosylglycinamide synthetase, C-terminal domain"/>
    <property type="match status" value="1"/>
</dbReference>
<dbReference type="SMART" id="SM01209">
    <property type="entry name" value="GARS_A"/>
    <property type="match status" value="1"/>
</dbReference>
<evidence type="ECO:0000256" key="3">
    <source>
        <dbReference type="ARBA" id="ARBA00005174"/>
    </source>
</evidence>
<dbReference type="InterPro" id="IPR016185">
    <property type="entry name" value="PreATP-grasp_dom_sf"/>
</dbReference>
<comment type="caution">
    <text evidence="15">The sequence shown here is derived from an EMBL/GenBank/DDBJ whole genome shotgun (WGS) entry which is preliminary data.</text>
</comment>
<dbReference type="HAMAP" id="MF_00138">
    <property type="entry name" value="GARS"/>
    <property type="match status" value="1"/>
</dbReference>
<dbReference type="SUPFAM" id="SSF52440">
    <property type="entry name" value="PreATP-grasp domain"/>
    <property type="match status" value="1"/>
</dbReference>
<dbReference type="InterPro" id="IPR013815">
    <property type="entry name" value="ATP_grasp_subdomain_1"/>
</dbReference>
<evidence type="ECO:0000256" key="11">
    <source>
        <dbReference type="ARBA" id="ARBA00042864"/>
    </source>
</evidence>
<sequence>MNVLLIGSGGREHALAWKIASSPKLTTLYAAPGNPGIADHAELVDLTVTDHAAVISFCRDKAVELVVVGPEAPLVDGLSDALREAGIKVFGPSKAAAQLEGSKGFTKDLCARFDIPTAAYGRFDNAADARAYIESKGAPIVVKADGLAAGKGVTVAMTTQEALDAVDACFDGSFGAAGAELVVEEYLEGEEVSFFCLCDGSAALAFGAAQDHKRVGDGDTGPNTGGMGAYSPAPAFTDAVEKEVMRDIIAPTLRGMREIGMPFSGVLFAGLMLTKDGPKLIEYNVRFGDPECQVLMMRLQSDLLALLDAAAQGRLPDQTPEWSEDTALTVVMAAEGYPGKPRTGTVIKGVETAAGEGAKVFHAGTVLKDGALLANGGRVLNVTGKAPTVGEAQAKAYQAVDRINWPEGFCRRDIGWRAV</sequence>
<dbReference type="InterPro" id="IPR020559">
    <property type="entry name" value="PRibGlycinamide_synth_CS"/>
</dbReference>
<dbReference type="Gene3D" id="3.30.470.20">
    <property type="entry name" value="ATP-grasp fold, B domain"/>
    <property type="match status" value="1"/>
</dbReference>
<dbReference type="PANTHER" id="PTHR43472:SF1">
    <property type="entry name" value="PHOSPHORIBOSYLAMINE--GLYCINE LIGASE, CHLOROPLASTIC"/>
    <property type="match status" value="1"/>
</dbReference>
<comment type="pathway">
    <text evidence="3 12">Purine metabolism; IMP biosynthesis via de novo pathway; N(1)-(5-phospho-D-ribosyl)glycinamide from 5-phospho-alpha-D-ribose 1-diphosphate: step 2/2.</text>
</comment>
<comment type="similarity">
    <text evidence="9 12">Belongs to the GARS family.</text>
</comment>
<dbReference type="Pfam" id="PF02843">
    <property type="entry name" value="GARS_C"/>
    <property type="match status" value="1"/>
</dbReference>
<dbReference type="GO" id="GO:0004637">
    <property type="term" value="F:phosphoribosylamine-glycine ligase activity"/>
    <property type="evidence" value="ECO:0007669"/>
    <property type="project" value="UniProtKB-EC"/>
</dbReference>
<comment type="catalytic activity">
    <reaction evidence="12">
        <text>5-phospho-beta-D-ribosylamine + glycine + ATP = N(1)-(5-phospho-beta-D-ribosyl)glycinamide + ADP + phosphate + H(+)</text>
        <dbReference type="Rhea" id="RHEA:17453"/>
        <dbReference type="ChEBI" id="CHEBI:15378"/>
        <dbReference type="ChEBI" id="CHEBI:30616"/>
        <dbReference type="ChEBI" id="CHEBI:43474"/>
        <dbReference type="ChEBI" id="CHEBI:57305"/>
        <dbReference type="ChEBI" id="CHEBI:58681"/>
        <dbReference type="ChEBI" id="CHEBI:143788"/>
        <dbReference type="ChEBI" id="CHEBI:456216"/>
        <dbReference type="EC" id="6.3.4.13"/>
    </reaction>
</comment>
<evidence type="ECO:0000256" key="12">
    <source>
        <dbReference type="HAMAP-Rule" id="MF_00138"/>
    </source>
</evidence>
<evidence type="ECO:0000259" key="14">
    <source>
        <dbReference type="PROSITE" id="PS50975"/>
    </source>
</evidence>
<dbReference type="InterPro" id="IPR000115">
    <property type="entry name" value="PRibGlycinamide_synth"/>
</dbReference>
<keyword evidence="5 12" id="KW-0436">Ligase</keyword>
<dbReference type="Pfam" id="PF02844">
    <property type="entry name" value="GARS_N"/>
    <property type="match status" value="1"/>
</dbReference>
<dbReference type="Gene3D" id="3.40.50.20">
    <property type="match status" value="1"/>
</dbReference>
<evidence type="ECO:0000256" key="1">
    <source>
        <dbReference type="ARBA" id="ARBA00001936"/>
    </source>
</evidence>
<protein>
    <recommendedName>
        <fullName evidence="4 12">Phosphoribosylamine--glycine ligase</fullName>
        <ecNumber evidence="4 12">6.3.4.13</ecNumber>
    </recommendedName>
    <alternativeName>
        <fullName evidence="12">GARS</fullName>
    </alternativeName>
    <alternativeName>
        <fullName evidence="10 12">Glycinamide ribonucleotide synthetase</fullName>
    </alternativeName>
    <alternativeName>
        <fullName evidence="11 12">Phosphoribosylglycinamide synthetase</fullName>
    </alternativeName>
</protein>
<dbReference type="EC" id="6.3.4.13" evidence="4 12"/>
<dbReference type="InterPro" id="IPR020560">
    <property type="entry name" value="PRibGlycinamide_synth_C-dom"/>
</dbReference>
<evidence type="ECO:0000256" key="4">
    <source>
        <dbReference type="ARBA" id="ARBA00013255"/>
    </source>
</evidence>
<evidence type="ECO:0000256" key="13">
    <source>
        <dbReference type="PROSITE-ProRule" id="PRU00409"/>
    </source>
</evidence>
<name>A0ABS5RRR9_9HYPH</name>
<dbReference type="InterPro" id="IPR011054">
    <property type="entry name" value="Rudment_hybrid_motif"/>
</dbReference>
<proteinExistence type="inferred from homology"/>
<dbReference type="EMBL" id="JAFMNX010000001">
    <property type="protein sequence ID" value="MBS9719754.1"/>
    <property type="molecule type" value="Genomic_DNA"/>
</dbReference>
<dbReference type="PANTHER" id="PTHR43472">
    <property type="entry name" value="PHOSPHORIBOSYLAMINE--GLYCINE LIGASE"/>
    <property type="match status" value="1"/>
</dbReference>
<keyword evidence="8 13" id="KW-0067">ATP-binding</keyword>
<keyword evidence="16" id="KW-1185">Reference proteome</keyword>
<evidence type="ECO:0000256" key="9">
    <source>
        <dbReference type="ARBA" id="ARBA00038345"/>
    </source>
</evidence>
<evidence type="ECO:0000256" key="10">
    <source>
        <dbReference type="ARBA" id="ARBA00042242"/>
    </source>
</evidence>
<dbReference type="InterPro" id="IPR020562">
    <property type="entry name" value="PRibGlycinamide_synth_N"/>
</dbReference>
<dbReference type="InterPro" id="IPR037123">
    <property type="entry name" value="PRibGlycinamide_synth_C_sf"/>
</dbReference>
<dbReference type="Gene3D" id="3.30.1490.20">
    <property type="entry name" value="ATP-grasp fold, A domain"/>
    <property type="match status" value="1"/>
</dbReference>
<dbReference type="InterPro" id="IPR011761">
    <property type="entry name" value="ATP-grasp"/>
</dbReference>
<evidence type="ECO:0000256" key="8">
    <source>
        <dbReference type="ARBA" id="ARBA00022840"/>
    </source>
</evidence>
<reference evidence="15 16" key="1">
    <citation type="submission" date="2021-03" db="EMBL/GenBank/DDBJ databases">
        <title>Tianweitania aestuarii sp. nov., isolated from a tidal flat.</title>
        <authorList>
            <person name="Park S."/>
            <person name="Yoon J.-H."/>
        </authorList>
    </citation>
    <scope>NUCLEOTIDE SEQUENCE [LARGE SCALE GENOMIC DNA]</scope>
    <source>
        <strain evidence="15 16">BSSL-BM11</strain>
    </source>
</reference>
<evidence type="ECO:0000256" key="7">
    <source>
        <dbReference type="ARBA" id="ARBA00022755"/>
    </source>
</evidence>
<dbReference type="PROSITE" id="PS50975">
    <property type="entry name" value="ATP_GRASP"/>
    <property type="match status" value="1"/>
</dbReference>
<dbReference type="PROSITE" id="PS00184">
    <property type="entry name" value="GARS"/>
    <property type="match status" value="1"/>
</dbReference>
<comment type="cofactor">
    <cofactor evidence="2">
        <name>Mg(2+)</name>
        <dbReference type="ChEBI" id="CHEBI:18420"/>
    </cofactor>
</comment>